<proteinExistence type="predicted"/>
<dbReference type="CDD" id="cd03194">
    <property type="entry name" value="GST_C_3"/>
    <property type="match status" value="1"/>
</dbReference>
<sequence length="213" mass="23635">MPELELVIGSKNWSSWSLRPWLLLRELHIPFKETLIPLRRPDTAAMIAPRSPSGWVPVLHVDGQPVWDSLSIAEFIAELDQRAWPEARMARAHARSISAEMHSGFGTLRKLMPMAFAERIQPDAETLAAVAPNVARIDAIWTDCRARYAGDGPFLFGRFSAADAMWAPVVSRFTTYGVVLSPPAEAYRDMMMALPGMLAWAEAARAELEAGHA</sequence>
<dbReference type="Proteomes" id="UP000197065">
    <property type="component" value="Unassembled WGS sequence"/>
</dbReference>
<dbReference type="GO" id="GO:0016034">
    <property type="term" value="F:maleylacetoacetate isomerase activity"/>
    <property type="evidence" value="ECO:0007669"/>
    <property type="project" value="TreeGrafter"/>
</dbReference>
<dbReference type="CDD" id="cd03043">
    <property type="entry name" value="GST_N_1"/>
    <property type="match status" value="1"/>
</dbReference>
<dbReference type="Pfam" id="PF13410">
    <property type="entry name" value="GST_C_2"/>
    <property type="match status" value="1"/>
</dbReference>
<protein>
    <submittedName>
        <fullName evidence="2">Glutathione S-transferase</fullName>
    </submittedName>
</protein>
<feature type="domain" description="GST N-terminal" evidence="1">
    <location>
        <begin position="4"/>
        <end position="84"/>
    </location>
</feature>
<dbReference type="PROSITE" id="PS50404">
    <property type="entry name" value="GST_NTER"/>
    <property type="match status" value="1"/>
</dbReference>
<dbReference type="GO" id="GO:0006749">
    <property type="term" value="P:glutathione metabolic process"/>
    <property type="evidence" value="ECO:0007669"/>
    <property type="project" value="TreeGrafter"/>
</dbReference>
<evidence type="ECO:0000313" key="2">
    <source>
        <dbReference type="EMBL" id="SNB64614.1"/>
    </source>
</evidence>
<name>A0A212QY05_9PROT</name>
<dbReference type="OrthoDB" id="9799538at2"/>
<accession>A0A212QY05</accession>
<dbReference type="InterPro" id="IPR004045">
    <property type="entry name" value="Glutathione_S-Trfase_N"/>
</dbReference>
<keyword evidence="2" id="KW-0808">Transferase</keyword>
<dbReference type="EMBL" id="FYEH01000004">
    <property type="protein sequence ID" value="SNB64614.1"/>
    <property type="molecule type" value="Genomic_DNA"/>
</dbReference>
<dbReference type="Gene3D" id="1.20.1050.10">
    <property type="match status" value="1"/>
</dbReference>
<dbReference type="SUPFAM" id="SSF47616">
    <property type="entry name" value="GST C-terminal domain-like"/>
    <property type="match status" value="1"/>
</dbReference>
<evidence type="ECO:0000313" key="3">
    <source>
        <dbReference type="Proteomes" id="UP000197065"/>
    </source>
</evidence>
<dbReference type="Gene3D" id="3.40.30.10">
    <property type="entry name" value="Glutaredoxin"/>
    <property type="match status" value="1"/>
</dbReference>
<organism evidence="2 3">
    <name type="scientific">Arboricoccus pini</name>
    <dbReference type="NCBI Taxonomy" id="1963835"/>
    <lineage>
        <taxon>Bacteria</taxon>
        <taxon>Pseudomonadati</taxon>
        <taxon>Pseudomonadota</taxon>
        <taxon>Alphaproteobacteria</taxon>
        <taxon>Geminicoccales</taxon>
        <taxon>Geminicoccaceae</taxon>
        <taxon>Arboricoccus</taxon>
    </lineage>
</organism>
<dbReference type="InterPro" id="IPR036249">
    <property type="entry name" value="Thioredoxin-like_sf"/>
</dbReference>
<keyword evidence="3" id="KW-1185">Reference proteome</keyword>
<reference evidence="2 3" key="1">
    <citation type="submission" date="2017-06" db="EMBL/GenBank/DDBJ databases">
        <authorList>
            <person name="Kim H.J."/>
            <person name="Triplett B.A."/>
        </authorList>
    </citation>
    <scope>NUCLEOTIDE SEQUENCE [LARGE SCALE GENOMIC DNA]</scope>
    <source>
        <strain evidence="2 3">B29T1</strain>
    </source>
</reference>
<evidence type="ECO:0000259" key="1">
    <source>
        <dbReference type="PROSITE" id="PS50404"/>
    </source>
</evidence>
<dbReference type="AlphaFoldDB" id="A0A212QY05"/>
<dbReference type="PANTHER" id="PTHR42673:SF4">
    <property type="entry name" value="MALEYLACETOACETATE ISOMERASE"/>
    <property type="match status" value="1"/>
</dbReference>
<dbReference type="Pfam" id="PF13409">
    <property type="entry name" value="GST_N_2"/>
    <property type="match status" value="1"/>
</dbReference>
<dbReference type="RefSeq" id="WP_088560700.1">
    <property type="nucleotide sequence ID" value="NZ_FYEH01000004.1"/>
</dbReference>
<gene>
    <name evidence="2" type="ORF">SAMN07250955_104112</name>
</gene>
<dbReference type="InterPro" id="IPR036282">
    <property type="entry name" value="Glutathione-S-Trfase_C_sf"/>
</dbReference>
<dbReference type="SUPFAM" id="SSF52833">
    <property type="entry name" value="Thioredoxin-like"/>
    <property type="match status" value="1"/>
</dbReference>
<dbReference type="GO" id="GO:0004364">
    <property type="term" value="F:glutathione transferase activity"/>
    <property type="evidence" value="ECO:0007669"/>
    <property type="project" value="TreeGrafter"/>
</dbReference>
<dbReference type="PANTHER" id="PTHR42673">
    <property type="entry name" value="MALEYLACETOACETATE ISOMERASE"/>
    <property type="match status" value="1"/>
</dbReference>
<dbReference type="GO" id="GO:0006559">
    <property type="term" value="P:L-phenylalanine catabolic process"/>
    <property type="evidence" value="ECO:0007669"/>
    <property type="project" value="TreeGrafter"/>
</dbReference>